<protein>
    <submittedName>
        <fullName evidence="3">Uncharacterized protein</fullName>
    </submittedName>
</protein>
<feature type="coiled-coil region" evidence="1">
    <location>
        <begin position="162"/>
        <end position="196"/>
    </location>
</feature>
<gene>
    <name evidence="3" type="ORF">P5673_030621</name>
</gene>
<sequence length="261" mass="30130">METCDTDEPRKAEEEFLIERERETDLFSDSEQEITNAQAPTTEKTTKTMPQKGREGNSHKPNHKPNDIQARGTKRPRDDKRERQGNTDPKKARQNVEHASIMEKIDKSKNSIGLLQAHLEKGTCPKSLRYNVRANIMPDEDFKSDISSIKKRAEHDFVGALVKFHHRRVKKLTIKLRKLEQAKKHKRNNMDFTKNVKPVTTVLNSSKQSDINKLAMELTTKLTQVGKLLVNLRAKTNIKKLNLICVFSLLSQKRETKWKPP</sequence>
<feature type="region of interest" description="Disordered" evidence="2">
    <location>
        <begin position="1"/>
        <end position="98"/>
    </location>
</feature>
<feature type="compositionally biased region" description="Basic and acidic residues" evidence="2">
    <location>
        <begin position="7"/>
        <end position="25"/>
    </location>
</feature>
<evidence type="ECO:0000313" key="3">
    <source>
        <dbReference type="EMBL" id="KAK2548994.1"/>
    </source>
</evidence>
<keyword evidence="1" id="KW-0175">Coiled coil</keyword>
<organism evidence="3 4">
    <name type="scientific">Acropora cervicornis</name>
    <name type="common">Staghorn coral</name>
    <dbReference type="NCBI Taxonomy" id="6130"/>
    <lineage>
        <taxon>Eukaryota</taxon>
        <taxon>Metazoa</taxon>
        <taxon>Cnidaria</taxon>
        <taxon>Anthozoa</taxon>
        <taxon>Hexacorallia</taxon>
        <taxon>Scleractinia</taxon>
        <taxon>Astrocoeniina</taxon>
        <taxon>Acroporidae</taxon>
        <taxon>Acropora</taxon>
    </lineage>
</organism>
<accession>A0AAD9PU42</accession>
<keyword evidence="4" id="KW-1185">Reference proteome</keyword>
<evidence type="ECO:0000256" key="2">
    <source>
        <dbReference type="SAM" id="MobiDB-lite"/>
    </source>
</evidence>
<dbReference type="EMBL" id="JARQWQ010000133">
    <property type="protein sequence ID" value="KAK2548994.1"/>
    <property type="molecule type" value="Genomic_DNA"/>
</dbReference>
<evidence type="ECO:0000256" key="1">
    <source>
        <dbReference type="SAM" id="Coils"/>
    </source>
</evidence>
<dbReference type="Proteomes" id="UP001249851">
    <property type="component" value="Unassembled WGS sequence"/>
</dbReference>
<proteinExistence type="predicted"/>
<name>A0AAD9PU42_ACRCE</name>
<reference evidence="3" key="2">
    <citation type="journal article" date="2023" name="Science">
        <title>Genomic signatures of disease resistance in endangered staghorn corals.</title>
        <authorList>
            <person name="Vollmer S.V."/>
            <person name="Selwyn J.D."/>
            <person name="Despard B.A."/>
            <person name="Roesel C.L."/>
        </authorList>
    </citation>
    <scope>NUCLEOTIDE SEQUENCE</scope>
    <source>
        <strain evidence="3">K2</strain>
    </source>
</reference>
<comment type="caution">
    <text evidence="3">The sequence shown here is derived from an EMBL/GenBank/DDBJ whole genome shotgun (WGS) entry which is preliminary data.</text>
</comment>
<feature type="compositionally biased region" description="Basic and acidic residues" evidence="2">
    <location>
        <begin position="75"/>
        <end position="98"/>
    </location>
</feature>
<reference evidence="3" key="1">
    <citation type="journal article" date="2023" name="G3 (Bethesda)">
        <title>Whole genome assembly and annotation of the endangered Caribbean coral Acropora cervicornis.</title>
        <authorList>
            <person name="Selwyn J.D."/>
            <person name="Vollmer S.V."/>
        </authorList>
    </citation>
    <scope>NUCLEOTIDE SEQUENCE</scope>
    <source>
        <strain evidence="3">K2</strain>
    </source>
</reference>
<feature type="compositionally biased region" description="Polar residues" evidence="2">
    <location>
        <begin position="33"/>
        <end position="49"/>
    </location>
</feature>
<evidence type="ECO:0000313" key="4">
    <source>
        <dbReference type="Proteomes" id="UP001249851"/>
    </source>
</evidence>
<dbReference type="AlphaFoldDB" id="A0AAD9PU42"/>